<comment type="caution">
    <text evidence="4">The sequence shown here is derived from an EMBL/GenBank/DDBJ whole genome shotgun (WGS) entry which is preliminary data.</text>
</comment>
<sequence>MSWADTVGSIFGYVPPPTCFNGSRLQLKWFASLIPRTLSEHASEADVLHHTRCYLIHLIGGSLFTDHSGGLIHCMWVQFVRDLATCGGYAWGPVLWAWERLPIIAPIRTTQPLVDDQFWSGHLPGPLGPLGVRWLVCHSFADKAGRTVPVTRTVIDHLTVSHFIWEPYSRDVLDGLPAYCLVADPLYSSEDQNLTLRGNIVVDWSVKHQQSIAIWNTRLDHIFEPDLIVGDGTVPEYHNWVSMIFKEKEGRQDVGRRRKRGGGGGHGGGRPTRRRVGNEVVDQVVPPAEDQLVDPSHDQGDDDHVVTNLQDDLDPIVHEDSNIDVPKAPTDVQPTLVVIPEMPTPQYNQQQSTTQQPPHRPPQKPILSYPTFDLARESSNAANPSPYGRAKNFQKVYESRRSKRVPKPTKCEMETFLFTSESVNEGHPDKLCDQISDAVLDACLLQDPESKVPGRFQWVLSTEILLDVVKKTLSFGF</sequence>
<dbReference type="AlphaFoldDB" id="A0AAD8MDX1"/>
<dbReference type="PANTHER" id="PTHR46033">
    <property type="entry name" value="PROTEIN MAIN-LIKE 2"/>
    <property type="match status" value="1"/>
</dbReference>
<evidence type="ECO:0000313" key="4">
    <source>
        <dbReference type="EMBL" id="KAK1370021.1"/>
    </source>
</evidence>
<feature type="region of interest" description="Disordered" evidence="2">
    <location>
        <begin position="251"/>
        <end position="279"/>
    </location>
</feature>
<gene>
    <name evidence="4" type="ORF">POM88_036113</name>
</gene>
<dbReference type="GO" id="GO:0046872">
    <property type="term" value="F:metal ion binding"/>
    <property type="evidence" value="ECO:0007669"/>
    <property type="project" value="UniProtKB-KW"/>
</dbReference>
<name>A0AAD8MDX1_9APIA</name>
<reference evidence="4" key="2">
    <citation type="submission" date="2023-05" db="EMBL/GenBank/DDBJ databases">
        <authorList>
            <person name="Schelkunov M.I."/>
        </authorList>
    </citation>
    <scope>NUCLEOTIDE SEQUENCE</scope>
    <source>
        <strain evidence="4">Hsosn_3</strain>
        <tissue evidence="4">Leaf</tissue>
    </source>
</reference>
<evidence type="ECO:0000256" key="2">
    <source>
        <dbReference type="SAM" id="MobiDB-lite"/>
    </source>
</evidence>
<proteinExistence type="predicted"/>
<dbReference type="InterPro" id="IPR022628">
    <property type="entry name" value="S-AdoMet_synt_N"/>
</dbReference>
<reference evidence="4" key="1">
    <citation type="submission" date="2023-02" db="EMBL/GenBank/DDBJ databases">
        <title>Genome of toxic invasive species Heracleum sosnowskyi carries increased number of genes despite the absence of recent whole-genome duplications.</title>
        <authorList>
            <person name="Schelkunov M."/>
            <person name="Shtratnikova V."/>
            <person name="Makarenko M."/>
            <person name="Klepikova A."/>
            <person name="Omelchenko D."/>
            <person name="Novikova G."/>
            <person name="Obukhova E."/>
            <person name="Bogdanov V."/>
            <person name="Penin A."/>
            <person name="Logacheva M."/>
        </authorList>
    </citation>
    <scope>NUCLEOTIDE SEQUENCE</scope>
    <source>
        <strain evidence="4">Hsosn_3</strain>
        <tissue evidence="4">Leaf</tissue>
    </source>
</reference>
<dbReference type="Pfam" id="PF00438">
    <property type="entry name" value="S-AdoMet_synt_N"/>
    <property type="match status" value="1"/>
</dbReference>
<dbReference type="SUPFAM" id="SSF55973">
    <property type="entry name" value="S-adenosylmethionine synthetase"/>
    <property type="match status" value="1"/>
</dbReference>
<organism evidence="4 5">
    <name type="scientific">Heracleum sosnowskyi</name>
    <dbReference type="NCBI Taxonomy" id="360622"/>
    <lineage>
        <taxon>Eukaryota</taxon>
        <taxon>Viridiplantae</taxon>
        <taxon>Streptophyta</taxon>
        <taxon>Embryophyta</taxon>
        <taxon>Tracheophyta</taxon>
        <taxon>Spermatophyta</taxon>
        <taxon>Magnoliopsida</taxon>
        <taxon>eudicotyledons</taxon>
        <taxon>Gunneridae</taxon>
        <taxon>Pentapetalae</taxon>
        <taxon>asterids</taxon>
        <taxon>campanulids</taxon>
        <taxon>Apiales</taxon>
        <taxon>Apiaceae</taxon>
        <taxon>Apioideae</taxon>
        <taxon>apioid superclade</taxon>
        <taxon>Tordylieae</taxon>
        <taxon>Tordyliinae</taxon>
        <taxon>Heracleum</taxon>
    </lineage>
</organism>
<protein>
    <recommendedName>
        <fullName evidence="3">S-adenosylmethionine synthetase N-terminal domain-containing protein</fullName>
    </recommendedName>
</protein>
<dbReference type="Gene3D" id="3.30.300.10">
    <property type="match status" value="1"/>
</dbReference>
<dbReference type="Proteomes" id="UP001237642">
    <property type="component" value="Unassembled WGS sequence"/>
</dbReference>
<keyword evidence="1" id="KW-0479">Metal-binding</keyword>
<keyword evidence="5" id="KW-1185">Reference proteome</keyword>
<evidence type="ECO:0000259" key="3">
    <source>
        <dbReference type="Pfam" id="PF00438"/>
    </source>
</evidence>
<evidence type="ECO:0000256" key="1">
    <source>
        <dbReference type="ARBA" id="ARBA00022723"/>
    </source>
</evidence>
<evidence type="ECO:0000313" key="5">
    <source>
        <dbReference type="Proteomes" id="UP001237642"/>
    </source>
</evidence>
<dbReference type="GO" id="GO:0004478">
    <property type="term" value="F:methionine adenosyltransferase activity"/>
    <property type="evidence" value="ECO:0007669"/>
    <property type="project" value="InterPro"/>
</dbReference>
<dbReference type="PANTHER" id="PTHR46033:SF8">
    <property type="entry name" value="PROTEIN MAINTENANCE OF MERISTEMS-LIKE"/>
    <property type="match status" value="1"/>
</dbReference>
<feature type="compositionally biased region" description="Low complexity" evidence="2">
    <location>
        <begin position="346"/>
        <end position="357"/>
    </location>
</feature>
<dbReference type="GO" id="GO:0006556">
    <property type="term" value="P:S-adenosylmethionine biosynthetic process"/>
    <property type="evidence" value="ECO:0007669"/>
    <property type="project" value="InterPro"/>
</dbReference>
<feature type="region of interest" description="Disordered" evidence="2">
    <location>
        <begin position="346"/>
        <end position="368"/>
    </location>
</feature>
<dbReference type="InterPro" id="IPR022636">
    <property type="entry name" value="S-AdoMet_synthetase_sfam"/>
</dbReference>
<accession>A0AAD8MDX1</accession>
<feature type="domain" description="S-adenosylmethionine synthetase N-terminal" evidence="3">
    <location>
        <begin position="416"/>
        <end position="452"/>
    </location>
</feature>
<dbReference type="GO" id="GO:0010073">
    <property type="term" value="P:meristem maintenance"/>
    <property type="evidence" value="ECO:0007669"/>
    <property type="project" value="InterPro"/>
</dbReference>
<dbReference type="EMBL" id="JAUIZM010000008">
    <property type="protein sequence ID" value="KAK1370021.1"/>
    <property type="molecule type" value="Genomic_DNA"/>
</dbReference>
<dbReference type="InterPro" id="IPR044824">
    <property type="entry name" value="MAIN-like"/>
</dbReference>